<proteinExistence type="predicted"/>
<accession>A0ABQ8ABN8</accession>
<dbReference type="EMBL" id="JAGKQM010000013">
    <property type="protein sequence ID" value="KAH0889465.1"/>
    <property type="molecule type" value="Genomic_DNA"/>
</dbReference>
<gene>
    <name evidence="1" type="ORF">HID58_051894</name>
</gene>
<protein>
    <submittedName>
        <fullName evidence="1">Uncharacterized protein</fullName>
    </submittedName>
</protein>
<name>A0ABQ8ABN8_BRANA</name>
<evidence type="ECO:0000313" key="1">
    <source>
        <dbReference type="EMBL" id="KAH0889465.1"/>
    </source>
</evidence>
<dbReference type="Proteomes" id="UP000824890">
    <property type="component" value="Unassembled WGS sequence"/>
</dbReference>
<keyword evidence="2" id="KW-1185">Reference proteome</keyword>
<sequence>MTEDNFKWILNRERVYIELYDQLIFITNYRFKDHTPTSRKFRGDKFNQEFNISVTYRFSKEKLNQPE</sequence>
<comment type="caution">
    <text evidence="1">The sequence shown here is derived from an EMBL/GenBank/DDBJ whole genome shotgun (WGS) entry which is preliminary data.</text>
</comment>
<reference evidence="1 2" key="1">
    <citation type="submission" date="2021-05" db="EMBL/GenBank/DDBJ databases">
        <title>Genome Assembly of Synthetic Allotetraploid Brassica napus Reveals Homoeologous Exchanges between Subgenomes.</title>
        <authorList>
            <person name="Davis J.T."/>
        </authorList>
    </citation>
    <scope>NUCLEOTIDE SEQUENCE [LARGE SCALE GENOMIC DNA]</scope>
    <source>
        <strain evidence="2">cv. Da-Ae</strain>
        <tissue evidence="1">Seedling</tissue>
    </source>
</reference>
<evidence type="ECO:0000313" key="2">
    <source>
        <dbReference type="Proteomes" id="UP000824890"/>
    </source>
</evidence>
<organism evidence="1 2">
    <name type="scientific">Brassica napus</name>
    <name type="common">Rape</name>
    <dbReference type="NCBI Taxonomy" id="3708"/>
    <lineage>
        <taxon>Eukaryota</taxon>
        <taxon>Viridiplantae</taxon>
        <taxon>Streptophyta</taxon>
        <taxon>Embryophyta</taxon>
        <taxon>Tracheophyta</taxon>
        <taxon>Spermatophyta</taxon>
        <taxon>Magnoliopsida</taxon>
        <taxon>eudicotyledons</taxon>
        <taxon>Gunneridae</taxon>
        <taxon>Pentapetalae</taxon>
        <taxon>rosids</taxon>
        <taxon>malvids</taxon>
        <taxon>Brassicales</taxon>
        <taxon>Brassicaceae</taxon>
        <taxon>Brassiceae</taxon>
        <taxon>Brassica</taxon>
    </lineage>
</organism>